<dbReference type="GO" id="GO:0016740">
    <property type="term" value="F:transferase activity"/>
    <property type="evidence" value="ECO:0007669"/>
    <property type="project" value="UniProtKB-KW"/>
</dbReference>
<dbReference type="Pfam" id="PF00535">
    <property type="entry name" value="Glycos_transf_2"/>
    <property type="match status" value="1"/>
</dbReference>
<evidence type="ECO:0000313" key="2">
    <source>
        <dbReference type="EMBL" id="QHT59274.1"/>
    </source>
</evidence>
<dbReference type="EMBL" id="CP048209">
    <property type="protein sequence ID" value="QHT59274.1"/>
    <property type="molecule type" value="Genomic_DNA"/>
</dbReference>
<dbReference type="Gene3D" id="3.90.550.10">
    <property type="entry name" value="Spore Coat Polysaccharide Biosynthesis Protein SpsA, Chain A"/>
    <property type="match status" value="1"/>
</dbReference>
<gene>
    <name evidence="2" type="ORF">GXP70_04335</name>
</gene>
<dbReference type="InterPro" id="IPR050834">
    <property type="entry name" value="Glycosyltransf_2"/>
</dbReference>
<organism evidence="2 3">
    <name type="scientific">Paenibacillus lycopersici</name>
    <dbReference type="NCBI Taxonomy" id="2704462"/>
    <lineage>
        <taxon>Bacteria</taxon>
        <taxon>Bacillati</taxon>
        <taxon>Bacillota</taxon>
        <taxon>Bacilli</taxon>
        <taxon>Bacillales</taxon>
        <taxon>Paenibacillaceae</taxon>
        <taxon>Paenibacillus</taxon>
    </lineage>
</organism>
<evidence type="ECO:0000313" key="3">
    <source>
        <dbReference type="Proteomes" id="UP000476064"/>
    </source>
</evidence>
<keyword evidence="2" id="KW-0808">Transferase</keyword>
<name>A0A6C0FVE6_9BACL</name>
<proteinExistence type="predicted"/>
<dbReference type="PANTHER" id="PTHR43685:SF13">
    <property type="entry name" value="O ANTIGEN BIOSYNTHESIS RHAMNOSYLTRANSFERASE RFBN"/>
    <property type="match status" value="1"/>
</dbReference>
<dbReference type="PANTHER" id="PTHR43685">
    <property type="entry name" value="GLYCOSYLTRANSFERASE"/>
    <property type="match status" value="1"/>
</dbReference>
<dbReference type="Proteomes" id="UP000476064">
    <property type="component" value="Chromosome"/>
</dbReference>
<dbReference type="SUPFAM" id="SSF53448">
    <property type="entry name" value="Nucleotide-diphospho-sugar transferases"/>
    <property type="match status" value="1"/>
</dbReference>
<reference evidence="2 3" key="1">
    <citation type="submission" date="2020-01" db="EMBL/GenBank/DDBJ databases">
        <title>Paenibacillus sp. nov., isolated from tomato rhizosphere.</title>
        <authorList>
            <person name="Weon H.-Y."/>
            <person name="Lee S.A."/>
        </authorList>
    </citation>
    <scope>NUCLEOTIDE SEQUENCE [LARGE SCALE GENOMIC DNA]</scope>
    <source>
        <strain evidence="2 3">12200R-189</strain>
    </source>
</reference>
<sequence length="325" mass="36654">MPINPDHRVSVIIPTYNAGPDFKQLLGRLHNQSRPPQEIIVIDSSSTDGTAETARLAGARVIPIAKANFDHGGTRNAAAQQAAGDTLLFMTQDACPEDAYLIENLLEALYADENTACAYARQLARADADMLERMARESNYPPVSRRKERKDLPELGIKTFFCSNVCAAYRKSVFYELGQFDAPVLFNEDLFFAARCVLNGYAVRYAAEARVIHSHHYTIMQQFRRYFDNGVSMRDNEWVYPYAAVGKAGSNLVRQQLRAVIRSRRWLWIPRLAADAAAKFIGFQLGKRYRKLPPGLCVRFSMHRGIWAKLRSASPERESATGIMK</sequence>
<dbReference type="KEGG" id="plyc:GXP70_04335"/>
<dbReference type="CDD" id="cd00761">
    <property type="entry name" value="Glyco_tranf_GTA_type"/>
    <property type="match status" value="1"/>
</dbReference>
<accession>A0A6C0FVE6</accession>
<dbReference type="InterPro" id="IPR001173">
    <property type="entry name" value="Glyco_trans_2-like"/>
</dbReference>
<dbReference type="InterPro" id="IPR029044">
    <property type="entry name" value="Nucleotide-diphossugar_trans"/>
</dbReference>
<dbReference type="AlphaFoldDB" id="A0A6C0FVE6"/>
<dbReference type="GO" id="GO:0044010">
    <property type="term" value="P:single-species biofilm formation"/>
    <property type="evidence" value="ECO:0007669"/>
    <property type="project" value="TreeGrafter"/>
</dbReference>
<keyword evidence="3" id="KW-1185">Reference proteome</keyword>
<protein>
    <submittedName>
        <fullName evidence="2">Glycosyltransferase</fullName>
    </submittedName>
</protein>
<evidence type="ECO:0000259" key="1">
    <source>
        <dbReference type="Pfam" id="PF00535"/>
    </source>
</evidence>
<dbReference type="RefSeq" id="WP_162355341.1">
    <property type="nucleotide sequence ID" value="NZ_CP048209.1"/>
</dbReference>
<feature type="domain" description="Glycosyltransferase 2-like" evidence="1">
    <location>
        <begin position="10"/>
        <end position="177"/>
    </location>
</feature>